<sequence length="383" mass="42613">MKAWPKVALGELLRRSDESAVIDPAAEYHEVTIKLWGKGVVSRGKVTGSDVVSVRRVVRANHLILSKIDARNGAIGLVPPELDGAIVSNDFPSFKFRDPDQCDAAFMGWLVRSTPFVELCKAASEGTTNRVRIKEERFLDQQIALPPLPEQQALVARLDALAEKTRQVEAHLAAVERDAERLVRAYIFQPPNEQPTKRPMSELVSQRPPDVTVDGTVQYRFAGVYSFGRGVFPSVVKAGSEFAYERLSTVRAGDFTYPKLMAWEGALGVVPPECDGMVVSPEFPVFSLNTDEVLPELLDIYFRTPEIWPQLAERSGGTNIRRRRLQPSAFLSYEMPVPSMATQLKLREAHRLTQALKARHAAIREANAALLPAVLERVFARAD</sequence>
<dbReference type="GO" id="GO:0003677">
    <property type="term" value="F:DNA binding"/>
    <property type="evidence" value="ECO:0007669"/>
    <property type="project" value="UniProtKB-KW"/>
</dbReference>
<dbReference type="OrthoDB" id="5298944at2"/>
<name>A0A4Y4CTS1_ZOORA</name>
<dbReference type="RefSeq" id="WP_141351444.1">
    <property type="nucleotide sequence ID" value="NZ_BJNV01000026.1"/>
</dbReference>
<protein>
    <submittedName>
        <fullName evidence="3">Uncharacterized protein</fullName>
    </submittedName>
</protein>
<dbReference type="EMBL" id="BJNV01000026">
    <property type="protein sequence ID" value="GEC95726.1"/>
    <property type="molecule type" value="Genomic_DNA"/>
</dbReference>
<dbReference type="GO" id="GO:0009307">
    <property type="term" value="P:DNA restriction-modification system"/>
    <property type="evidence" value="ECO:0007669"/>
    <property type="project" value="UniProtKB-KW"/>
</dbReference>
<evidence type="ECO:0000256" key="2">
    <source>
        <dbReference type="ARBA" id="ARBA00023125"/>
    </source>
</evidence>
<reference evidence="3 4" key="1">
    <citation type="submission" date="2019-06" db="EMBL/GenBank/DDBJ databases">
        <title>Whole genome shotgun sequence of Zoogloea ramigera NBRC 15342.</title>
        <authorList>
            <person name="Hosoyama A."/>
            <person name="Uohara A."/>
            <person name="Ohji S."/>
            <person name="Ichikawa N."/>
        </authorList>
    </citation>
    <scope>NUCLEOTIDE SEQUENCE [LARGE SCALE GENOMIC DNA]</scope>
    <source>
        <strain evidence="3 4">NBRC 15342</strain>
    </source>
</reference>
<dbReference type="InterPro" id="IPR052021">
    <property type="entry name" value="Type-I_RS_S_subunit"/>
</dbReference>
<gene>
    <name evidence="3" type="ORF">ZRA01_17990</name>
</gene>
<dbReference type="SUPFAM" id="SSF116734">
    <property type="entry name" value="DNA methylase specificity domain"/>
    <property type="match status" value="2"/>
</dbReference>
<comment type="caution">
    <text evidence="3">The sequence shown here is derived from an EMBL/GenBank/DDBJ whole genome shotgun (WGS) entry which is preliminary data.</text>
</comment>
<dbReference type="PANTHER" id="PTHR30408:SF12">
    <property type="entry name" value="TYPE I RESTRICTION ENZYME MJAVIII SPECIFICITY SUBUNIT"/>
    <property type="match status" value="1"/>
</dbReference>
<accession>A0A4Y4CTS1</accession>
<organism evidence="3 4">
    <name type="scientific">Zoogloea ramigera</name>
    <dbReference type="NCBI Taxonomy" id="350"/>
    <lineage>
        <taxon>Bacteria</taxon>
        <taxon>Pseudomonadati</taxon>
        <taxon>Pseudomonadota</taxon>
        <taxon>Betaproteobacteria</taxon>
        <taxon>Rhodocyclales</taxon>
        <taxon>Zoogloeaceae</taxon>
        <taxon>Zoogloea</taxon>
    </lineage>
</organism>
<keyword evidence="1" id="KW-0680">Restriction system</keyword>
<proteinExistence type="predicted"/>
<dbReference type="AlphaFoldDB" id="A0A4Y4CTS1"/>
<dbReference type="Gene3D" id="3.90.220.20">
    <property type="entry name" value="DNA methylase specificity domains"/>
    <property type="match status" value="4"/>
</dbReference>
<evidence type="ECO:0000313" key="3">
    <source>
        <dbReference type="EMBL" id="GEC95726.1"/>
    </source>
</evidence>
<evidence type="ECO:0000313" key="4">
    <source>
        <dbReference type="Proteomes" id="UP000318422"/>
    </source>
</evidence>
<evidence type="ECO:0000256" key="1">
    <source>
        <dbReference type="ARBA" id="ARBA00022747"/>
    </source>
</evidence>
<keyword evidence="2" id="KW-0238">DNA-binding</keyword>
<dbReference type="Proteomes" id="UP000318422">
    <property type="component" value="Unassembled WGS sequence"/>
</dbReference>
<dbReference type="PANTHER" id="PTHR30408">
    <property type="entry name" value="TYPE-1 RESTRICTION ENZYME ECOKI SPECIFICITY PROTEIN"/>
    <property type="match status" value="1"/>
</dbReference>
<keyword evidence="4" id="KW-1185">Reference proteome</keyword>
<dbReference type="InterPro" id="IPR044946">
    <property type="entry name" value="Restrct_endonuc_typeI_TRD_sf"/>
</dbReference>